<reference evidence="12 13" key="2">
    <citation type="submission" date="2019-11" db="EMBL/GenBank/DDBJ databases">
        <authorList>
            <person name="Lu H."/>
        </authorList>
    </citation>
    <scope>NUCLEOTIDE SEQUENCE [LARGE SCALE GENOMIC DNA]</scope>
    <source>
        <strain evidence="12 13">FIM1</strain>
    </source>
</reference>
<keyword evidence="7 9" id="KW-0539">Nucleus</keyword>
<feature type="region of interest" description="Disordered" evidence="10">
    <location>
        <begin position="1"/>
        <end position="30"/>
    </location>
</feature>
<comment type="similarity">
    <text evidence="2 9">Belongs to the Mediator complex subunit 14 family.</text>
</comment>
<proteinExistence type="inferred from homology"/>
<keyword evidence="6 9" id="KW-0804">Transcription</keyword>
<dbReference type="Pfam" id="PF08638">
    <property type="entry name" value="Med14"/>
    <property type="match status" value="1"/>
</dbReference>
<evidence type="ECO:0000313" key="12">
    <source>
        <dbReference type="EMBL" id="QGN18032.1"/>
    </source>
</evidence>
<feature type="compositionally biased region" description="Polar residues" evidence="10">
    <location>
        <begin position="10"/>
        <end position="20"/>
    </location>
</feature>
<organism evidence="12 13">
    <name type="scientific">Kluyveromyces marxianus</name>
    <name type="common">Yeast</name>
    <name type="synonym">Candida kefyr</name>
    <dbReference type="NCBI Taxonomy" id="4911"/>
    <lineage>
        <taxon>Eukaryota</taxon>
        <taxon>Fungi</taxon>
        <taxon>Dikarya</taxon>
        <taxon>Ascomycota</taxon>
        <taxon>Saccharomycotina</taxon>
        <taxon>Saccharomycetes</taxon>
        <taxon>Saccharomycetales</taxon>
        <taxon>Saccharomycetaceae</taxon>
        <taxon>Kluyveromyces</taxon>
    </lineage>
</organism>
<evidence type="ECO:0000256" key="9">
    <source>
        <dbReference type="RuleBase" id="RU365082"/>
    </source>
</evidence>
<name>A0ABX6F0Z1_KLUMA</name>
<keyword evidence="13" id="KW-1185">Reference proteome</keyword>
<evidence type="ECO:0000313" key="13">
    <source>
        <dbReference type="Proteomes" id="UP000422736"/>
    </source>
</evidence>
<evidence type="ECO:0000256" key="10">
    <source>
        <dbReference type="SAM" id="MobiDB-lite"/>
    </source>
</evidence>
<evidence type="ECO:0000256" key="3">
    <source>
        <dbReference type="ARBA" id="ARBA00019619"/>
    </source>
</evidence>
<accession>A0ABX6F0Z1</accession>
<dbReference type="InterPro" id="IPR055122">
    <property type="entry name" value="Med14_N"/>
</dbReference>
<comment type="subunit">
    <text evidence="9">Component of the Mediator complex.</text>
</comment>
<evidence type="ECO:0000256" key="5">
    <source>
        <dbReference type="ARBA" id="ARBA00023159"/>
    </source>
</evidence>
<dbReference type="PANTHER" id="PTHR12809:SF2">
    <property type="entry name" value="MEDIATOR OF RNA POLYMERASE II TRANSCRIPTION SUBUNIT 14"/>
    <property type="match status" value="1"/>
</dbReference>
<sequence>MTTEVIPGKTTGTDTSSSMGVKQKDAKMPPPIPHVELNQLPLSMLLRNLTTFAAKEISQFFKLNVHTGGKTPFEKKLELLNMILYLRNQFLKLYVLVKWAKTLKQNNFHTLIDLLNWFRSTNMQVNNCTMALKQILGTMAGAKLPNPDLITSLEVLMLGRPNLPTHGFNINGGQTDNPPIPKELILKRIRDLNTCLSVKISLIDVPSQMSNYQIKDGRIIFTVKDEFELQLSTIDQSSPFFFVHLKLLFNERLPLNLSKLEKHINDILFKSANPLQLLYQFLHKYTLTLQMYMIHVELNTLELNGKYSGGHLVHSYDSKRQIITLKYWLQSKIANTCKCIIGMDKETESIVLEWQNPDVNKDTVDTRYHGLLNNIESIIDEITFNHAQMIRSDLLRTETFQEDDEDTTSTSLLFQIPTTCATVSQIQLKIDQVSGIFYFHNPSNLLLSYARQINQCSSTKELITVLGRLKLDKVVSILRHMLDKTGWICSDVIKLKTPIVPSTDSTFSKDIFVKLKDWPSNWFLILTVISSTNTCIVEKAIGKITSVKGTWELKYMDRKDVISAKLDSMTYPKMLTLQKSILNKIVNHMIIDSLNEMQIKNKICTFSTEDDNHLPSFIVNKDGKVDTSTITVIALGLESFLEGSKALNTILESSMLLNINYQKMDIELYGKFKTDNQMIRCQCDELSIKFLEEDSLSFFMHENFGNLDEIMLYLSKFRKKLMQLIALTDVMDTLYANFRSGDFRVVELKPNEIRFKYLPMKDSPDSEDCTIKIVTNQDKVQKLDIKLSEHNPQAMVQKFLDEREGLVHNFIFHYLQFTLPLFRATMETKSGIGSTPFVKVHLFMHSLQEYHLLYRNHKVGGELSFIVQLKSVLWTRYKEDTRYFIRFAQDYSQQSQHPLASAISDIQKNAFSLGFLNNQISGISGGPTTAQNSTDLQDPDSRDTKMASWDTISCVRLGSALACSQDEILPILLQFHQSISSC</sequence>
<gene>
    <name evidence="12" type="primary">RGR1</name>
    <name evidence="12" type="ORF">FIM1_4348</name>
</gene>
<evidence type="ECO:0000256" key="4">
    <source>
        <dbReference type="ARBA" id="ARBA00023015"/>
    </source>
</evidence>
<evidence type="ECO:0000259" key="11">
    <source>
        <dbReference type="Pfam" id="PF08638"/>
    </source>
</evidence>
<feature type="domain" description="Mediator complex subunit MED14 N-terminal" evidence="11">
    <location>
        <begin position="39"/>
        <end position="234"/>
    </location>
</feature>
<evidence type="ECO:0000256" key="1">
    <source>
        <dbReference type="ARBA" id="ARBA00004123"/>
    </source>
</evidence>
<reference evidence="12 13" key="1">
    <citation type="submission" date="2016-03" db="EMBL/GenBank/DDBJ databases">
        <title>How can Kluyveromyces marxianus grow so fast - potential evolutionary course in Saccharomyces Complex revealed by comparative genomics.</title>
        <authorList>
            <person name="Mo W."/>
            <person name="Lu W."/>
            <person name="Yang X."/>
            <person name="Qi J."/>
            <person name="Lv H."/>
        </authorList>
    </citation>
    <scope>NUCLEOTIDE SEQUENCE [LARGE SCALE GENOMIC DNA]</scope>
    <source>
        <strain evidence="12 13">FIM1</strain>
    </source>
</reference>
<evidence type="ECO:0000256" key="6">
    <source>
        <dbReference type="ARBA" id="ARBA00023163"/>
    </source>
</evidence>
<evidence type="ECO:0000256" key="7">
    <source>
        <dbReference type="ARBA" id="ARBA00023242"/>
    </source>
</evidence>
<protein>
    <recommendedName>
        <fullName evidence="3 9">Mediator of RNA polymerase II transcription subunit 14</fullName>
    </recommendedName>
    <alternativeName>
        <fullName evidence="8 9">Mediator complex subunit 14</fullName>
    </alternativeName>
</protein>
<evidence type="ECO:0000256" key="2">
    <source>
        <dbReference type="ARBA" id="ARBA00007813"/>
    </source>
</evidence>
<dbReference type="EMBL" id="CP015061">
    <property type="protein sequence ID" value="QGN18032.1"/>
    <property type="molecule type" value="Genomic_DNA"/>
</dbReference>
<dbReference type="PANTHER" id="PTHR12809">
    <property type="entry name" value="MEDIATOR COMPLEX SUBUNIT"/>
    <property type="match status" value="1"/>
</dbReference>
<keyword evidence="4 9" id="KW-0805">Transcription regulation</keyword>
<comment type="subcellular location">
    <subcellularLocation>
        <location evidence="1 9">Nucleus</location>
    </subcellularLocation>
</comment>
<evidence type="ECO:0000256" key="8">
    <source>
        <dbReference type="ARBA" id="ARBA00032007"/>
    </source>
</evidence>
<dbReference type="Proteomes" id="UP000422736">
    <property type="component" value="Chromosome 7"/>
</dbReference>
<dbReference type="InterPro" id="IPR013947">
    <property type="entry name" value="Mediator_Med14"/>
</dbReference>
<comment type="function">
    <text evidence="9">Component of the Mediator complex, a coactivator involved in the regulated transcription of nearly all RNA polymerase II-dependent genes. Mediator functions as a bridge to convey information from gene-specific regulatory proteins to the basal RNA polymerase II transcription machinery. Mediator is recruited to promoters by direct interactions with regulatory proteins and serves as a scaffold for the assembly of a functional preinitiation complex with RNA polymerase II and the general transcription factors.</text>
</comment>
<keyword evidence="5 9" id="KW-0010">Activator</keyword>